<reference evidence="3" key="1">
    <citation type="journal article" date="2019" name="Int. J. Syst. Evol. Microbiol.">
        <title>The Global Catalogue of Microorganisms (GCM) 10K type strain sequencing project: providing services to taxonomists for standard genome sequencing and annotation.</title>
        <authorList>
            <consortium name="The Broad Institute Genomics Platform"/>
            <consortium name="The Broad Institute Genome Sequencing Center for Infectious Disease"/>
            <person name="Wu L."/>
            <person name="Ma J."/>
        </authorList>
    </citation>
    <scope>NUCLEOTIDE SEQUENCE [LARGE SCALE GENOMIC DNA]</scope>
    <source>
        <strain evidence="3">JCM 4866</strain>
    </source>
</reference>
<feature type="compositionally biased region" description="Basic and acidic residues" evidence="1">
    <location>
        <begin position="68"/>
        <end position="79"/>
    </location>
</feature>
<dbReference type="Proteomes" id="UP000617743">
    <property type="component" value="Unassembled WGS sequence"/>
</dbReference>
<protein>
    <submittedName>
        <fullName evidence="2">Uncharacterized protein</fullName>
    </submittedName>
</protein>
<evidence type="ECO:0000256" key="1">
    <source>
        <dbReference type="SAM" id="MobiDB-lite"/>
    </source>
</evidence>
<evidence type="ECO:0000313" key="3">
    <source>
        <dbReference type="Proteomes" id="UP000617743"/>
    </source>
</evidence>
<sequence>MARVRQYAVAASGRWTDEEEGRRRLPSGEVHAWVGPDTGCAASARAAPRSPDAAAPMPARAGTAPTPGRERRSTARTDG</sequence>
<feature type="compositionally biased region" description="Low complexity" evidence="1">
    <location>
        <begin position="41"/>
        <end position="67"/>
    </location>
</feature>
<accession>A0ABQ2XQS9</accession>
<name>A0ABQ2XQS9_9ACTN</name>
<organism evidence="2 3">
    <name type="scientific">Streptomyces lomondensis</name>
    <dbReference type="NCBI Taxonomy" id="68229"/>
    <lineage>
        <taxon>Bacteria</taxon>
        <taxon>Bacillati</taxon>
        <taxon>Actinomycetota</taxon>
        <taxon>Actinomycetes</taxon>
        <taxon>Kitasatosporales</taxon>
        <taxon>Streptomycetaceae</taxon>
        <taxon>Streptomyces</taxon>
    </lineage>
</organism>
<gene>
    <name evidence="2" type="ORF">GCM10010383_70320</name>
</gene>
<evidence type="ECO:0000313" key="2">
    <source>
        <dbReference type="EMBL" id="GGX29684.1"/>
    </source>
</evidence>
<proteinExistence type="predicted"/>
<comment type="caution">
    <text evidence="2">The sequence shown here is derived from an EMBL/GenBank/DDBJ whole genome shotgun (WGS) entry which is preliminary data.</text>
</comment>
<feature type="region of interest" description="Disordered" evidence="1">
    <location>
        <begin position="1"/>
        <end position="79"/>
    </location>
</feature>
<keyword evidence="3" id="KW-1185">Reference proteome</keyword>
<dbReference type="EMBL" id="BMWC01000015">
    <property type="protein sequence ID" value="GGX29684.1"/>
    <property type="molecule type" value="Genomic_DNA"/>
</dbReference>